<dbReference type="PROSITE" id="PS00595">
    <property type="entry name" value="AA_TRANSFER_CLASS_5"/>
    <property type="match status" value="1"/>
</dbReference>
<evidence type="ECO:0000313" key="7">
    <source>
        <dbReference type="EMBL" id="MCM1990097.1"/>
    </source>
</evidence>
<accession>A0A9J6P219</accession>
<evidence type="ECO:0000313" key="8">
    <source>
        <dbReference type="Proteomes" id="UP001056429"/>
    </source>
</evidence>
<dbReference type="Gene3D" id="3.90.1150.10">
    <property type="entry name" value="Aspartate Aminotransferase, domain 1"/>
    <property type="match status" value="1"/>
</dbReference>
<evidence type="ECO:0000259" key="6">
    <source>
        <dbReference type="Pfam" id="PF00266"/>
    </source>
</evidence>
<keyword evidence="7" id="KW-0032">Aminotransferase</keyword>
<proteinExistence type="inferred from homology"/>
<dbReference type="Gene3D" id="3.40.640.10">
    <property type="entry name" value="Type I PLP-dependent aspartate aminotransferase-like (Major domain)"/>
    <property type="match status" value="1"/>
</dbReference>
<sequence>MTNLNLKKYIIGANTPIETTTGFTPRVYFNNSATTLILKPAMEKFCSLLPIYTYIDVPSSNSEIITKMYEETRDVILELVGGDPNKDIAIFTKNSTEAINVLAQVFFQDAPDQVVLSTTMEHLANYLPYKTRMQTELIKIGENGNIDLDDYVSKLEKYQGRVKLVTVTGASNVTGVIPPYYTMARLAHKYGAKIFVDVVQVIQHFPFTMKPHDCEAHIDFVAFSAHKAYSGLDGGALVGPFNFLKKYLPLDFGSGITKFIDSSQIIYSDPPKKYEAGYPDVLGIITMRAALQFLMKVGLANIDKYERRLYKYLLCKMKEVPSIKIYDDNSPFVGIPYISFNLKGISFKTVASKLGLDYGIEIGKGTVGADLYVQFLLGLSNEEAFEAYNSGKGYGVVRISLGMYNTFEEIDYFICALKKIACGYPPK</sequence>
<dbReference type="InterPro" id="IPR015424">
    <property type="entry name" value="PyrdxlP-dep_Trfase"/>
</dbReference>
<keyword evidence="3" id="KW-0663">Pyridoxal phosphate</keyword>
<dbReference type="InterPro" id="IPR020578">
    <property type="entry name" value="Aminotrans_V_PyrdxlP_BS"/>
</dbReference>
<name>A0A9J6P219_9CLOT</name>
<organism evidence="7 8">
    <name type="scientific">Oceanirhabdus seepicola</name>
    <dbReference type="NCBI Taxonomy" id="2828781"/>
    <lineage>
        <taxon>Bacteria</taxon>
        <taxon>Bacillati</taxon>
        <taxon>Bacillota</taxon>
        <taxon>Clostridia</taxon>
        <taxon>Eubacteriales</taxon>
        <taxon>Clostridiaceae</taxon>
        <taxon>Oceanirhabdus</taxon>
    </lineage>
</organism>
<gene>
    <name evidence="7" type="ORF">KDK92_10135</name>
</gene>
<dbReference type="InterPro" id="IPR015421">
    <property type="entry name" value="PyrdxlP-dep_Trfase_major"/>
</dbReference>
<dbReference type="GO" id="GO:0008483">
    <property type="term" value="F:transaminase activity"/>
    <property type="evidence" value="ECO:0007669"/>
    <property type="project" value="UniProtKB-KW"/>
</dbReference>
<reference evidence="7" key="2">
    <citation type="submission" date="2021-04" db="EMBL/GenBank/DDBJ databases">
        <authorList>
            <person name="Dong X."/>
        </authorList>
    </citation>
    <scope>NUCLEOTIDE SEQUENCE</scope>
    <source>
        <strain evidence="7">ZWT</strain>
    </source>
</reference>
<dbReference type="PANTHER" id="PTHR43586">
    <property type="entry name" value="CYSTEINE DESULFURASE"/>
    <property type="match status" value="1"/>
</dbReference>
<dbReference type="EMBL" id="JAGSOJ010000002">
    <property type="protein sequence ID" value="MCM1990097.1"/>
    <property type="molecule type" value="Genomic_DNA"/>
</dbReference>
<dbReference type="AlphaFoldDB" id="A0A9J6P219"/>
<dbReference type="InterPro" id="IPR015422">
    <property type="entry name" value="PyrdxlP-dep_Trfase_small"/>
</dbReference>
<reference evidence="7" key="1">
    <citation type="journal article" date="2021" name="mSystems">
        <title>Bacteria and Archaea Synergistically Convert Glycine Betaine to Biogenic Methane in the Formosa Cold Seep of the South China Sea.</title>
        <authorList>
            <person name="Li L."/>
            <person name="Zhang W."/>
            <person name="Zhang S."/>
            <person name="Song L."/>
            <person name="Sun Q."/>
            <person name="Zhang H."/>
            <person name="Xiang H."/>
            <person name="Dong X."/>
        </authorList>
    </citation>
    <scope>NUCLEOTIDE SEQUENCE</scope>
    <source>
        <strain evidence="7">ZWT</strain>
    </source>
</reference>
<evidence type="ECO:0000256" key="3">
    <source>
        <dbReference type="ARBA" id="ARBA00022898"/>
    </source>
</evidence>
<comment type="catalytic activity">
    <reaction evidence="4">
        <text>(sulfur carrier)-H + L-cysteine = (sulfur carrier)-SH + L-alanine</text>
        <dbReference type="Rhea" id="RHEA:43892"/>
        <dbReference type="Rhea" id="RHEA-COMP:14737"/>
        <dbReference type="Rhea" id="RHEA-COMP:14739"/>
        <dbReference type="ChEBI" id="CHEBI:29917"/>
        <dbReference type="ChEBI" id="CHEBI:35235"/>
        <dbReference type="ChEBI" id="CHEBI:57972"/>
        <dbReference type="ChEBI" id="CHEBI:64428"/>
        <dbReference type="EC" id="2.8.1.7"/>
    </reaction>
</comment>
<comment type="caution">
    <text evidence="7">The sequence shown here is derived from an EMBL/GenBank/DDBJ whole genome shotgun (WGS) entry which is preliminary data.</text>
</comment>
<evidence type="ECO:0000256" key="5">
    <source>
        <dbReference type="RuleBase" id="RU004504"/>
    </source>
</evidence>
<dbReference type="SUPFAM" id="SSF53383">
    <property type="entry name" value="PLP-dependent transferases"/>
    <property type="match status" value="1"/>
</dbReference>
<protein>
    <submittedName>
        <fullName evidence="7">Aminotransferase class V-fold PLP-dependent enzyme</fullName>
    </submittedName>
</protein>
<keyword evidence="7" id="KW-0808">Transferase</keyword>
<comment type="similarity">
    <text evidence="2">Belongs to the class-V pyridoxal-phosphate-dependent aminotransferase family. Csd subfamily.</text>
</comment>
<dbReference type="Proteomes" id="UP001056429">
    <property type="component" value="Unassembled WGS sequence"/>
</dbReference>
<feature type="domain" description="Aminotransferase class V" evidence="6">
    <location>
        <begin position="27"/>
        <end position="413"/>
    </location>
</feature>
<dbReference type="PANTHER" id="PTHR43586:SF8">
    <property type="entry name" value="CYSTEINE DESULFURASE 1, CHLOROPLASTIC"/>
    <property type="match status" value="1"/>
</dbReference>
<keyword evidence="8" id="KW-1185">Reference proteome</keyword>
<dbReference type="Pfam" id="PF00266">
    <property type="entry name" value="Aminotran_5"/>
    <property type="match status" value="1"/>
</dbReference>
<dbReference type="InterPro" id="IPR000192">
    <property type="entry name" value="Aminotrans_V_dom"/>
</dbReference>
<evidence type="ECO:0000256" key="2">
    <source>
        <dbReference type="ARBA" id="ARBA00010447"/>
    </source>
</evidence>
<evidence type="ECO:0000256" key="4">
    <source>
        <dbReference type="ARBA" id="ARBA00050776"/>
    </source>
</evidence>
<evidence type="ECO:0000256" key="1">
    <source>
        <dbReference type="ARBA" id="ARBA00001933"/>
    </source>
</evidence>
<dbReference type="GO" id="GO:0031071">
    <property type="term" value="F:cysteine desulfurase activity"/>
    <property type="evidence" value="ECO:0007669"/>
    <property type="project" value="UniProtKB-EC"/>
</dbReference>
<comment type="cofactor">
    <cofactor evidence="1 5">
        <name>pyridoxal 5'-phosphate</name>
        <dbReference type="ChEBI" id="CHEBI:597326"/>
    </cofactor>
</comment>